<evidence type="ECO:0000313" key="13">
    <source>
        <dbReference type="EMBL" id="MBT1542356.1"/>
    </source>
</evidence>
<dbReference type="InterPro" id="IPR050882">
    <property type="entry name" value="Prepilin_peptidase/N-MTase"/>
</dbReference>
<dbReference type="GO" id="GO:0006465">
    <property type="term" value="P:signal peptide processing"/>
    <property type="evidence" value="ECO:0007669"/>
    <property type="project" value="TreeGrafter"/>
</dbReference>
<keyword evidence="9" id="KW-0489">Methyltransferase</keyword>
<gene>
    <name evidence="13" type="ORF">KK103_11335</name>
</gene>
<evidence type="ECO:0000256" key="2">
    <source>
        <dbReference type="ARBA" id="ARBA00005801"/>
    </source>
</evidence>
<feature type="domain" description="Prepilin type IV endopeptidase peptidase" evidence="11">
    <location>
        <begin position="131"/>
        <end position="241"/>
    </location>
</feature>
<feature type="transmembrane region" description="Helical" evidence="10">
    <location>
        <begin position="207"/>
        <end position="223"/>
    </location>
</feature>
<comment type="function">
    <text evidence="9">Plays an essential role in type IV pili and type II pseudopili formation by proteolytically removing the leader sequence from substrate proteins and subsequently monomethylating the alpha-amino group of the newly exposed N-terminal phenylalanine.</text>
</comment>
<keyword evidence="9" id="KW-0511">Multifunctional enzyme</keyword>
<comment type="subcellular location">
    <subcellularLocation>
        <location evidence="1">Cell inner membrane</location>
        <topology evidence="1">Multi-pass membrane protein</topology>
    </subcellularLocation>
    <subcellularLocation>
        <location evidence="9">Cell membrane</location>
        <topology evidence="9">Multi-pass membrane protein</topology>
    </subcellularLocation>
</comment>
<dbReference type="RefSeq" id="WP_214563208.1">
    <property type="nucleotide sequence ID" value="NZ_JAHEWX010000014.1"/>
</dbReference>
<organism evidence="13 14">
    <name type="scientific">Curtobacterium flaccumfaciens pv. flaccumfaciens</name>
    <dbReference type="NCBI Taxonomy" id="138532"/>
    <lineage>
        <taxon>Bacteria</taxon>
        <taxon>Bacillati</taxon>
        <taxon>Actinomycetota</taxon>
        <taxon>Actinomycetes</taxon>
        <taxon>Micrococcales</taxon>
        <taxon>Microbacteriaceae</taxon>
        <taxon>Curtobacterium</taxon>
    </lineage>
</organism>
<evidence type="ECO:0000259" key="12">
    <source>
        <dbReference type="Pfam" id="PF06750"/>
    </source>
</evidence>
<feature type="transmembrane region" description="Helical" evidence="10">
    <location>
        <begin position="229"/>
        <end position="247"/>
    </location>
</feature>
<evidence type="ECO:0000256" key="9">
    <source>
        <dbReference type="RuleBase" id="RU003794"/>
    </source>
</evidence>
<evidence type="ECO:0000313" key="14">
    <source>
        <dbReference type="Proteomes" id="UP000709437"/>
    </source>
</evidence>
<proteinExistence type="inferred from homology"/>
<evidence type="ECO:0000256" key="4">
    <source>
        <dbReference type="ARBA" id="ARBA00022519"/>
    </source>
</evidence>
<keyword evidence="6 10" id="KW-1133">Transmembrane helix</keyword>
<keyword evidence="3" id="KW-1003">Cell membrane</keyword>
<evidence type="ECO:0000256" key="5">
    <source>
        <dbReference type="ARBA" id="ARBA00022692"/>
    </source>
</evidence>
<dbReference type="InterPro" id="IPR010627">
    <property type="entry name" value="Prepilin_pept_A24_N"/>
</dbReference>
<feature type="transmembrane region" description="Helical" evidence="10">
    <location>
        <begin position="153"/>
        <end position="171"/>
    </location>
</feature>
<dbReference type="GO" id="GO:0005886">
    <property type="term" value="C:plasma membrane"/>
    <property type="evidence" value="ECO:0007669"/>
    <property type="project" value="UniProtKB-SubCell"/>
</dbReference>
<comment type="catalytic activity">
    <reaction evidence="9">
        <text>Typically cleaves a -Gly-|-Phe- bond to release an N-terminal, basic peptide of 5-8 residues from type IV prepilin, and then N-methylates the new N-terminal amino group, the methyl donor being S-adenosyl-L-methionine.</text>
        <dbReference type="EC" id="3.4.23.43"/>
    </reaction>
</comment>
<dbReference type="GO" id="GO:0004190">
    <property type="term" value="F:aspartic-type endopeptidase activity"/>
    <property type="evidence" value="ECO:0007669"/>
    <property type="project" value="UniProtKB-EC"/>
</dbReference>
<keyword evidence="5 9" id="KW-0812">Transmembrane</keyword>
<accession>A0A9Q2W6B8</accession>
<comment type="caution">
    <text evidence="13">The sequence shown here is derived from an EMBL/GenBank/DDBJ whole genome shotgun (WGS) entry which is preliminary data.</text>
</comment>
<dbReference type="PRINTS" id="PR00864">
    <property type="entry name" value="PREPILNPTASE"/>
</dbReference>
<feature type="transmembrane region" description="Helical" evidence="10">
    <location>
        <begin position="119"/>
        <end position="141"/>
    </location>
</feature>
<keyword evidence="9" id="KW-0808">Transferase</keyword>
<protein>
    <recommendedName>
        <fullName evidence="9">Prepilin leader peptidase/N-methyltransferase</fullName>
        <ecNumber evidence="9">2.1.1.-</ecNumber>
        <ecNumber evidence="9">3.4.23.43</ecNumber>
    </recommendedName>
</protein>
<evidence type="ECO:0000256" key="10">
    <source>
        <dbReference type="SAM" id="Phobius"/>
    </source>
</evidence>
<keyword evidence="9" id="KW-0378">Hydrolase</keyword>
<dbReference type="EC" id="2.1.1.-" evidence="9"/>
<comment type="similarity">
    <text evidence="2 8">Belongs to the peptidase A24 family.</text>
</comment>
<dbReference type="GO" id="GO:0008168">
    <property type="term" value="F:methyltransferase activity"/>
    <property type="evidence" value="ECO:0007669"/>
    <property type="project" value="UniProtKB-KW"/>
</dbReference>
<feature type="domain" description="Prepilin peptidase A24 N-terminal" evidence="12">
    <location>
        <begin position="19"/>
        <end position="100"/>
    </location>
</feature>
<keyword evidence="4" id="KW-0997">Cell inner membrane</keyword>
<feature type="transmembrane region" description="Helical" evidence="10">
    <location>
        <begin position="12"/>
        <end position="30"/>
    </location>
</feature>
<evidence type="ECO:0000256" key="6">
    <source>
        <dbReference type="ARBA" id="ARBA00022989"/>
    </source>
</evidence>
<evidence type="ECO:0000256" key="3">
    <source>
        <dbReference type="ARBA" id="ARBA00022475"/>
    </source>
</evidence>
<dbReference type="InterPro" id="IPR000045">
    <property type="entry name" value="Prepilin_IV_endopep_pep"/>
</dbReference>
<dbReference type="Pfam" id="PF01478">
    <property type="entry name" value="Peptidase_A24"/>
    <property type="match status" value="1"/>
</dbReference>
<dbReference type="PANTHER" id="PTHR30487">
    <property type="entry name" value="TYPE 4 PREPILIN-LIKE PROTEINS LEADER PEPTIDE-PROCESSING ENZYME"/>
    <property type="match status" value="1"/>
</dbReference>
<name>A0A9Q2W6B8_9MICO</name>
<reference evidence="13" key="1">
    <citation type="submission" date="2021-05" db="EMBL/GenBank/DDBJ databases">
        <title>Whole genome sequence of Curtobacterium flaccumfaciens pv. flaccumfaciens strain CFBP 3417.</title>
        <authorList>
            <person name="Osdaghi E."/>
            <person name="Taghouti G."/>
            <person name="Portier P."/>
            <person name="Fazliarab A."/>
            <person name="Taghavi S.M."/>
            <person name="Briand M."/>
            <person name="Le-Saux M."/>
            <person name="Jacques M.-A."/>
        </authorList>
    </citation>
    <scope>NUCLEOTIDE SEQUENCE</scope>
    <source>
        <strain evidence="13">CFBP 3417</strain>
    </source>
</reference>
<evidence type="ECO:0000256" key="1">
    <source>
        <dbReference type="ARBA" id="ARBA00004429"/>
    </source>
</evidence>
<dbReference type="AlphaFoldDB" id="A0A9Q2W6B8"/>
<feature type="transmembrane region" description="Helical" evidence="10">
    <location>
        <begin position="177"/>
        <end position="200"/>
    </location>
</feature>
<keyword evidence="9" id="KW-0645">Protease</keyword>
<evidence type="ECO:0000259" key="11">
    <source>
        <dbReference type="Pfam" id="PF01478"/>
    </source>
</evidence>
<dbReference type="Proteomes" id="UP000709437">
    <property type="component" value="Unassembled WGS sequence"/>
</dbReference>
<dbReference type="GO" id="GO:0032259">
    <property type="term" value="P:methylation"/>
    <property type="evidence" value="ECO:0007669"/>
    <property type="project" value="UniProtKB-KW"/>
</dbReference>
<feature type="transmembrane region" description="Helical" evidence="10">
    <location>
        <begin position="89"/>
        <end position="107"/>
    </location>
</feature>
<dbReference type="PANTHER" id="PTHR30487:SF0">
    <property type="entry name" value="PREPILIN LEADER PEPTIDASE_N-METHYLTRANSFERASE-RELATED"/>
    <property type="match status" value="1"/>
</dbReference>
<dbReference type="EMBL" id="JAHEWX010000014">
    <property type="protein sequence ID" value="MBT1542356.1"/>
    <property type="molecule type" value="Genomic_DNA"/>
</dbReference>
<sequence>MTGTVSTSALPLVTALVGLLGLAIGSFLNVDVHRIPARLSVVAPASSCPGCGHGIRGRDNVPVVSWLLLRARCRDCDAPISARYPLVEAATGLLFVAVTLLSVLAPWPTSAAPDGVPGTIHAATLLVALLYLMAISISLTLIDLDTHTLPNRIVLPAYIVLPVLLLVASAVSGDWGAAVRGIGGLVVLGGVYLLLALAVLGGMGLGDVKLAGVLGLVLAYLGWGPLAVGSSAAFLLGGTFAVVLLAVRRAGRRSGIPFGPWMLAGAWLGIAVGAPTWDGYLRLLGLT</sequence>
<evidence type="ECO:0000256" key="8">
    <source>
        <dbReference type="RuleBase" id="RU003793"/>
    </source>
</evidence>
<feature type="transmembrane region" description="Helical" evidence="10">
    <location>
        <begin position="259"/>
        <end position="277"/>
    </location>
</feature>
<dbReference type="Gene3D" id="1.20.120.1220">
    <property type="match status" value="1"/>
</dbReference>
<dbReference type="InterPro" id="IPR014032">
    <property type="entry name" value="Peptidase_A24A_bac"/>
</dbReference>
<keyword evidence="7 10" id="KW-0472">Membrane</keyword>
<evidence type="ECO:0000256" key="7">
    <source>
        <dbReference type="ARBA" id="ARBA00023136"/>
    </source>
</evidence>
<dbReference type="EC" id="3.4.23.43" evidence="9"/>
<dbReference type="Pfam" id="PF06750">
    <property type="entry name" value="A24_N_bact"/>
    <property type="match status" value="1"/>
</dbReference>